<dbReference type="EMBL" id="CBXV010000008">
    <property type="protein sequence ID" value="CDM67050.1"/>
    <property type="molecule type" value="Genomic_DNA"/>
</dbReference>
<evidence type="ECO:0000313" key="1">
    <source>
        <dbReference type="EMBL" id="CDM67050.1"/>
    </source>
</evidence>
<keyword evidence="2" id="KW-1185">Reference proteome</keyword>
<reference evidence="1 2" key="1">
    <citation type="submission" date="2013-12" db="EMBL/GenBank/DDBJ databases">
        <authorList>
            <person name="Stott M."/>
        </authorList>
    </citation>
    <scope>NUCLEOTIDE SEQUENCE [LARGE SCALE GENOMIC DNA]</scope>
    <source>
        <strain evidence="1 2">K22</strain>
    </source>
</reference>
<reference evidence="1 2" key="2">
    <citation type="submission" date="2015-01" db="EMBL/GenBank/DDBJ databases">
        <title>Complete genome sequence of Pyrinomonas methylaliphatogenes type strain K22T.</title>
        <authorList>
            <person name="Lee K.C.Y."/>
            <person name="Power J.F."/>
            <person name="Dunfield P.F."/>
            <person name="Morgan X.C."/>
            <person name="Huttenhower C."/>
            <person name="Stott M.B."/>
        </authorList>
    </citation>
    <scope>NUCLEOTIDE SEQUENCE [LARGE SCALE GENOMIC DNA]</scope>
    <source>
        <strain evidence="1 2">K22</strain>
    </source>
</reference>
<dbReference type="AlphaFoldDB" id="A0A0B6X492"/>
<protein>
    <submittedName>
        <fullName evidence="1">Uncharacterized protein</fullName>
    </submittedName>
</protein>
<gene>
    <name evidence="1" type="ORF">PYK22_03099</name>
</gene>
<evidence type="ECO:0000313" key="2">
    <source>
        <dbReference type="Proteomes" id="UP000031518"/>
    </source>
</evidence>
<accession>A0A0B6X492</accession>
<dbReference type="STRING" id="454194.PYK22_03099"/>
<name>A0A0B6X492_9BACT</name>
<organism evidence="1 2">
    <name type="scientific">Pyrinomonas methylaliphatogenes</name>
    <dbReference type="NCBI Taxonomy" id="454194"/>
    <lineage>
        <taxon>Bacteria</taxon>
        <taxon>Pseudomonadati</taxon>
        <taxon>Acidobacteriota</taxon>
        <taxon>Blastocatellia</taxon>
        <taxon>Blastocatellales</taxon>
        <taxon>Pyrinomonadaceae</taxon>
        <taxon>Pyrinomonas</taxon>
    </lineage>
</organism>
<proteinExistence type="predicted"/>
<sequence length="51" mass="5751">MSLKDVAFDDALKIFAKWLRPPSLPHGRKTLTTSAHLAKLFPHSTFRSEVS</sequence>
<dbReference type="Proteomes" id="UP000031518">
    <property type="component" value="Unassembled WGS sequence"/>
</dbReference>